<comment type="similarity">
    <text evidence="2">Belongs to the protein prenyltransferase subunit beta family.</text>
</comment>
<accession>A0A5E8BY49</accession>
<evidence type="ECO:0000259" key="8">
    <source>
        <dbReference type="Pfam" id="PF00432"/>
    </source>
</evidence>
<evidence type="ECO:0000256" key="1">
    <source>
        <dbReference type="ARBA" id="ARBA00001947"/>
    </source>
</evidence>
<dbReference type="SUPFAM" id="SSF48239">
    <property type="entry name" value="Terpenoid cyclases/Protein prenyltransferases"/>
    <property type="match status" value="1"/>
</dbReference>
<keyword evidence="5" id="KW-0479">Metal-binding</keyword>
<dbReference type="Proteomes" id="UP000398389">
    <property type="component" value="Unassembled WGS sequence"/>
</dbReference>
<keyword evidence="4" id="KW-0808">Transferase</keyword>
<evidence type="ECO:0000256" key="6">
    <source>
        <dbReference type="ARBA" id="ARBA00022737"/>
    </source>
</evidence>
<keyword evidence="10" id="KW-1185">Reference proteome</keyword>
<evidence type="ECO:0000313" key="9">
    <source>
        <dbReference type="EMBL" id="VVT56404.1"/>
    </source>
</evidence>
<dbReference type="GO" id="GO:0005953">
    <property type="term" value="C:CAAX-protein geranylgeranyltransferase complex"/>
    <property type="evidence" value="ECO:0007669"/>
    <property type="project" value="TreeGrafter"/>
</dbReference>
<evidence type="ECO:0000313" key="10">
    <source>
        <dbReference type="Proteomes" id="UP000398389"/>
    </source>
</evidence>
<dbReference type="InterPro" id="IPR008930">
    <property type="entry name" value="Terpenoid_cyclase/PrenylTrfase"/>
</dbReference>
<dbReference type="Gene3D" id="1.50.10.20">
    <property type="match status" value="1"/>
</dbReference>
<proteinExistence type="inferred from homology"/>
<dbReference type="PANTHER" id="PTHR11774">
    <property type="entry name" value="GERANYLGERANYL TRANSFERASE TYPE BETA SUBUNIT"/>
    <property type="match status" value="1"/>
</dbReference>
<dbReference type="GO" id="GO:0004662">
    <property type="term" value="F:CAAX-protein geranylgeranyltransferase activity"/>
    <property type="evidence" value="ECO:0007669"/>
    <property type="project" value="TreeGrafter"/>
</dbReference>
<dbReference type="InterPro" id="IPR045089">
    <property type="entry name" value="PGGT1B-like"/>
</dbReference>
<evidence type="ECO:0000256" key="3">
    <source>
        <dbReference type="ARBA" id="ARBA00022602"/>
    </source>
</evidence>
<dbReference type="EMBL" id="CABVLU010000004">
    <property type="protein sequence ID" value="VVT56404.1"/>
    <property type="molecule type" value="Genomic_DNA"/>
</dbReference>
<feature type="domain" description="Prenyltransferase alpha-alpha toroid" evidence="8">
    <location>
        <begin position="2"/>
        <end position="369"/>
    </location>
</feature>
<evidence type="ECO:0000256" key="7">
    <source>
        <dbReference type="ARBA" id="ARBA00022833"/>
    </source>
</evidence>
<gene>
    <name evidence="9" type="ORF">SAPINGB_P005041</name>
</gene>
<evidence type="ECO:0000256" key="2">
    <source>
        <dbReference type="ARBA" id="ARBA00010497"/>
    </source>
</evidence>
<evidence type="ECO:0000256" key="5">
    <source>
        <dbReference type="ARBA" id="ARBA00022723"/>
    </source>
</evidence>
<keyword evidence="7" id="KW-0862">Zinc</keyword>
<comment type="cofactor">
    <cofactor evidence="1">
        <name>Zn(2+)</name>
        <dbReference type="ChEBI" id="CHEBI:29105"/>
    </cofactor>
</comment>
<dbReference type="PANTHER" id="PTHR11774:SF4">
    <property type="entry name" value="GERANYLGERANYL TRANSFERASE TYPE-1 SUBUNIT BETA"/>
    <property type="match status" value="1"/>
</dbReference>
<dbReference type="OrthoDB" id="24893at2759"/>
<keyword evidence="3" id="KW-0637">Prenyltransferase</keyword>
<organism evidence="9 10">
    <name type="scientific">Magnusiomyces paraingens</name>
    <dbReference type="NCBI Taxonomy" id="2606893"/>
    <lineage>
        <taxon>Eukaryota</taxon>
        <taxon>Fungi</taxon>
        <taxon>Dikarya</taxon>
        <taxon>Ascomycota</taxon>
        <taxon>Saccharomycotina</taxon>
        <taxon>Dipodascomycetes</taxon>
        <taxon>Dipodascales</taxon>
        <taxon>Dipodascaceae</taxon>
        <taxon>Magnusiomyces</taxon>
    </lineage>
</organism>
<protein>
    <recommendedName>
        <fullName evidence="8">Prenyltransferase alpha-alpha toroid domain-containing protein</fullName>
    </recommendedName>
</protein>
<dbReference type="AlphaFoldDB" id="A0A5E8BY49"/>
<reference evidence="9 10" key="1">
    <citation type="submission" date="2019-09" db="EMBL/GenBank/DDBJ databases">
        <authorList>
            <person name="Brejova B."/>
        </authorList>
    </citation>
    <scope>NUCLEOTIDE SEQUENCE [LARGE SCALE GENOMIC DNA]</scope>
</reference>
<dbReference type="Pfam" id="PF00432">
    <property type="entry name" value="Prenyltrans"/>
    <property type="match status" value="1"/>
</dbReference>
<dbReference type="GO" id="GO:0046872">
    <property type="term" value="F:metal ion binding"/>
    <property type="evidence" value="ECO:0007669"/>
    <property type="project" value="UniProtKB-KW"/>
</dbReference>
<keyword evidence="6" id="KW-0677">Repeat</keyword>
<sequence>MISYDSSRVSLTYFCLAGLDLLGTLNDSTTPDQRRKWADWLYQHLLVGPTGFRGSPTHAIDRTQEGIKDNCKIAIDTYDGANVAATYFALLSLAVLRDDRIAAKVNAPKLAAHLARCQHTTGTFAGAFAPNYDEQNKTPLGEPDSRVTYMAMSVLHLLGQTTVADRAAAAQFIVASQTYEGGLALLPGAEAHAGYTYCGLGTLRLLEKEEINKNVELLDVNRMRGWLLRRQIWPTDPLTIGQLRDLEELDENAPHHWPLDSQGAFSGRTNKQADTCYCFWGVGSLLALDKLVMGMGVGMGMGIAETTALSQFNVQAATHFLLEEVQAEITGGFARAQGTHPDPYHSFLALAALSLINGQELGLTPLVAELCLCTETTNFIQSLYQV</sequence>
<dbReference type="InterPro" id="IPR001330">
    <property type="entry name" value="Prenyltrans"/>
</dbReference>
<dbReference type="GeneID" id="43583856"/>
<dbReference type="RefSeq" id="XP_031855647.1">
    <property type="nucleotide sequence ID" value="XM_031999756.1"/>
</dbReference>
<name>A0A5E8BY49_9ASCO</name>
<evidence type="ECO:0000256" key="4">
    <source>
        <dbReference type="ARBA" id="ARBA00022679"/>
    </source>
</evidence>